<evidence type="ECO:0000313" key="3">
    <source>
        <dbReference type="Proteomes" id="UP000785679"/>
    </source>
</evidence>
<dbReference type="AlphaFoldDB" id="A0A8J8P110"/>
<keyword evidence="3" id="KW-1185">Reference proteome</keyword>
<evidence type="ECO:0000313" key="2">
    <source>
        <dbReference type="EMBL" id="TNV84194.1"/>
    </source>
</evidence>
<proteinExistence type="predicted"/>
<feature type="compositionally biased region" description="Polar residues" evidence="1">
    <location>
        <begin position="596"/>
        <end position="605"/>
    </location>
</feature>
<comment type="caution">
    <text evidence="2">The sequence shown here is derived from an EMBL/GenBank/DDBJ whole genome shotgun (WGS) entry which is preliminary data.</text>
</comment>
<dbReference type="Proteomes" id="UP000785679">
    <property type="component" value="Unassembled WGS sequence"/>
</dbReference>
<feature type="region of interest" description="Disordered" evidence="1">
    <location>
        <begin position="584"/>
        <end position="605"/>
    </location>
</feature>
<gene>
    <name evidence="2" type="ORF">FGO68_gene8831</name>
</gene>
<feature type="region of interest" description="Disordered" evidence="1">
    <location>
        <begin position="128"/>
        <end position="203"/>
    </location>
</feature>
<dbReference type="EMBL" id="RRYP01003047">
    <property type="protein sequence ID" value="TNV84194.1"/>
    <property type="molecule type" value="Genomic_DNA"/>
</dbReference>
<sequence length="640" mass="73292">MAYQNTKKAGQSHAQIDVEKFQQDIRQAIIDQKRESLAISNEIIEYLFECFDRVLLSNKCDKFLQPYTFNFILSQAQFISQQDTRPYDLKEDDNHFGDAAEPPNPVKDNNQIDKLVIKTVVAIVKDTTPQPGVESTSSRSPSRRSFKQPRVSRIARSYNSGVSDKMMAQQQQTQSWVPVQSETSKPQPLNLPKREYPIPDGEEDVSERRLASLRCYVTALSEKRKLQQMQARKPKIYGGLIKNKDGLPMKQRDGDPAQSLGRIYEGTRYIETKPVEYERLPKMNGSIELLKVSVGKSQTIEQGTGFKKLFETMKSLDSNKDQFKKTTSIFGQSRNTLKANQSMAVVNTSNLLGKFPPAQILHDNLVVNESQDNFKSNFGVTMTQLKPIKSQLGSRPLDESLDQSEEDYGQTYESQITVKGPEYHERSLQQGSIKMRRVDLLRRQIKEKEQMVEMYKAIGRKNLCESSLDMNSTSLIEMENSMEMHMPKMNLPKIKSNLVKDKKLNNISFLNQPRRFSDAIMVSGGNKSQLYQYIETSSSTLSNNYFTLNNSITIQESSQRNNMFSNSSLLKSAQMPNSRYLPLKQQPARNRRNMDSTESISKQVASKYQGPYEGLDDYSYSLGKKESRFKVQQVYNDYLQ</sequence>
<name>A0A8J8P110_HALGN</name>
<protein>
    <submittedName>
        <fullName evidence="2">Uncharacterized protein</fullName>
    </submittedName>
</protein>
<feature type="compositionally biased region" description="Polar residues" evidence="1">
    <location>
        <begin position="175"/>
        <end position="187"/>
    </location>
</feature>
<evidence type="ECO:0000256" key="1">
    <source>
        <dbReference type="SAM" id="MobiDB-lite"/>
    </source>
</evidence>
<feature type="region of interest" description="Disordered" evidence="1">
    <location>
        <begin position="90"/>
        <end position="111"/>
    </location>
</feature>
<organism evidence="2 3">
    <name type="scientific">Halteria grandinella</name>
    <dbReference type="NCBI Taxonomy" id="5974"/>
    <lineage>
        <taxon>Eukaryota</taxon>
        <taxon>Sar</taxon>
        <taxon>Alveolata</taxon>
        <taxon>Ciliophora</taxon>
        <taxon>Intramacronucleata</taxon>
        <taxon>Spirotrichea</taxon>
        <taxon>Stichotrichia</taxon>
        <taxon>Sporadotrichida</taxon>
        <taxon>Halteriidae</taxon>
        <taxon>Halteria</taxon>
    </lineage>
</organism>
<reference evidence="2" key="1">
    <citation type="submission" date="2019-06" db="EMBL/GenBank/DDBJ databases">
        <authorList>
            <person name="Zheng W."/>
        </authorList>
    </citation>
    <scope>NUCLEOTIDE SEQUENCE</scope>
    <source>
        <strain evidence="2">QDHG01</strain>
    </source>
</reference>
<accession>A0A8J8P110</accession>